<protein>
    <submittedName>
        <fullName evidence="2">Uncharacterized protein</fullName>
    </submittedName>
</protein>
<dbReference type="AlphaFoldDB" id="A0A0C9SVZ0"/>
<dbReference type="EMBL" id="KN832578">
    <property type="protein sequence ID" value="KII83355.1"/>
    <property type="molecule type" value="Genomic_DNA"/>
</dbReference>
<name>A0A0C9SVZ0_PLICR</name>
<evidence type="ECO:0000313" key="3">
    <source>
        <dbReference type="Proteomes" id="UP000053263"/>
    </source>
</evidence>
<keyword evidence="1" id="KW-0732">Signal</keyword>
<keyword evidence="3" id="KW-1185">Reference proteome</keyword>
<evidence type="ECO:0000313" key="2">
    <source>
        <dbReference type="EMBL" id="KII83355.1"/>
    </source>
</evidence>
<gene>
    <name evidence="2" type="ORF">PLICRDRAFT_47239</name>
</gene>
<accession>A0A0C9SVZ0</accession>
<organism evidence="2 3">
    <name type="scientific">Plicaturopsis crispa FD-325 SS-3</name>
    <dbReference type="NCBI Taxonomy" id="944288"/>
    <lineage>
        <taxon>Eukaryota</taxon>
        <taxon>Fungi</taxon>
        <taxon>Dikarya</taxon>
        <taxon>Basidiomycota</taxon>
        <taxon>Agaricomycotina</taxon>
        <taxon>Agaricomycetes</taxon>
        <taxon>Agaricomycetidae</taxon>
        <taxon>Amylocorticiales</taxon>
        <taxon>Amylocorticiaceae</taxon>
        <taxon>Plicatura</taxon>
        <taxon>Plicaturopsis crispa</taxon>
    </lineage>
</organism>
<evidence type="ECO:0000256" key="1">
    <source>
        <dbReference type="SAM" id="SignalP"/>
    </source>
</evidence>
<dbReference type="Proteomes" id="UP000053263">
    <property type="component" value="Unassembled WGS sequence"/>
</dbReference>
<sequence length="112" mass="12291">MRFFMIQTLVVAFAMSASARPGHASVDRAVSWMINQRTGFPELQVRSGITGDRAARNIDTAEAAKWFQEDIRKCCAVCHPETQDCEPCCAILAVSVVVVVSSHDSRAFTDAK</sequence>
<proteinExistence type="predicted"/>
<reference evidence="2 3" key="1">
    <citation type="submission" date="2014-06" db="EMBL/GenBank/DDBJ databases">
        <title>Evolutionary Origins and Diversification of the Mycorrhizal Mutualists.</title>
        <authorList>
            <consortium name="DOE Joint Genome Institute"/>
            <consortium name="Mycorrhizal Genomics Consortium"/>
            <person name="Kohler A."/>
            <person name="Kuo A."/>
            <person name="Nagy L.G."/>
            <person name="Floudas D."/>
            <person name="Copeland A."/>
            <person name="Barry K.W."/>
            <person name="Cichocki N."/>
            <person name="Veneault-Fourrey C."/>
            <person name="LaButti K."/>
            <person name="Lindquist E.A."/>
            <person name="Lipzen A."/>
            <person name="Lundell T."/>
            <person name="Morin E."/>
            <person name="Murat C."/>
            <person name="Riley R."/>
            <person name="Ohm R."/>
            <person name="Sun H."/>
            <person name="Tunlid A."/>
            <person name="Henrissat B."/>
            <person name="Grigoriev I.V."/>
            <person name="Hibbett D.S."/>
            <person name="Martin F."/>
        </authorList>
    </citation>
    <scope>NUCLEOTIDE SEQUENCE [LARGE SCALE GENOMIC DNA]</scope>
    <source>
        <strain evidence="2 3">FD-325 SS-3</strain>
    </source>
</reference>
<feature type="chain" id="PRO_5002220076" evidence="1">
    <location>
        <begin position="20"/>
        <end position="112"/>
    </location>
</feature>
<feature type="signal peptide" evidence="1">
    <location>
        <begin position="1"/>
        <end position="19"/>
    </location>
</feature>
<dbReference type="HOGENOM" id="CLU_2146928_0_0_1"/>